<reference evidence="3" key="1">
    <citation type="submission" date="2020-10" db="EMBL/GenBank/DDBJ databases">
        <authorList>
            <person name="Gilroy R."/>
        </authorList>
    </citation>
    <scope>NUCLEOTIDE SEQUENCE</scope>
    <source>
        <strain evidence="3">ChiSjej4B22-9803</strain>
    </source>
</reference>
<gene>
    <name evidence="3" type="ORF">IAB04_00490</name>
</gene>
<evidence type="ECO:0000256" key="2">
    <source>
        <dbReference type="SAM" id="Coils"/>
    </source>
</evidence>
<evidence type="ECO:0000256" key="1">
    <source>
        <dbReference type="ARBA" id="ARBA00005721"/>
    </source>
</evidence>
<dbReference type="InterPro" id="IPR005531">
    <property type="entry name" value="Asp23"/>
</dbReference>
<dbReference type="EMBL" id="DVND01000012">
    <property type="protein sequence ID" value="HIU47820.1"/>
    <property type="molecule type" value="Genomic_DNA"/>
</dbReference>
<comment type="caution">
    <text evidence="3">The sequence shown here is derived from an EMBL/GenBank/DDBJ whole genome shotgun (WGS) entry which is preliminary data.</text>
</comment>
<evidence type="ECO:0000313" key="3">
    <source>
        <dbReference type="EMBL" id="HIU47820.1"/>
    </source>
</evidence>
<organism evidence="3 4">
    <name type="scientific">Candidatus Avimonoglobus intestinipullorum</name>
    <dbReference type="NCBI Taxonomy" id="2840699"/>
    <lineage>
        <taxon>Bacteria</taxon>
        <taxon>Bacillati</taxon>
        <taxon>Bacillota</taxon>
        <taxon>Clostridia</taxon>
        <taxon>Eubacteriales</taxon>
        <taxon>Candidatus Avimonoglobus</taxon>
    </lineage>
</organism>
<evidence type="ECO:0000313" key="4">
    <source>
        <dbReference type="Proteomes" id="UP000824111"/>
    </source>
</evidence>
<protein>
    <submittedName>
        <fullName evidence="3">Asp23/Gls24 family envelope stress response protein</fullName>
    </submittedName>
</protein>
<proteinExistence type="inferred from homology"/>
<dbReference type="AlphaFoldDB" id="A0A9D1LTU6"/>
<comment type="similarity">
    <text evidence="1">Belongs to the asp23 family.</text>
</comment>
<keyword evidence="2" id="KW-0175">Coiled coil</keyword>
<dbReference type="PANTHER" id="PTHR34297">
    <property type="entry name" value="HYPOTHETICAL CYTOSOLIC PROTEIN-RELATED"/>
    <property type="match status" value="1"/>
</dbReference>
<dbReference type="Pfam" id="PF03780">
    <property type="entry name" value="Asp23"/>
    <property type="match status" value="1"/>
</dbReference>
<dbReference type="PANTHER" id="PTHR34297:SF1">
    <property type="entry name" value="ASP23_GLS24 FAMILY ENVELOPE STRESS RESPONSE PROTEIN"/>
    <property type="match status" value="1"/>
</dbReference>
<name>A0A9D1LTU6_9FIRM</name>
<dbReference type="Proteomes" id="UP000824111">
    <property type="component" value="Unassembled WGS sequence"/>
</dbReference>
<reference evidence="3" key="2">
    <citation type="journal article" date="2021" name="PeerJ">
        <title>Extensive microbial diversity within the chicken gut microbiome revealed by metagenomics and culture.</title>
        <authorList>
            <person name="Gilroy R."/>
            <person name="Ravi A."/>
            <person name="Getino M."/>
            <person name="Pursley I."/>
            <person name="Horton D.L."/>
            <person name="Alikhan N.F."/>
            <person name="Baker D."/>
            <person name="Gharbi K."/>
            <person name="Hall N."/>
            <person name="Watson M."/>
            <person name="Adriaenssens E.M."/>
            <person name="Foster-Nyarko E."/>
            <person name="Jarju S."/>
            <person name="Secka A."/>
            <person name="Antonio M."/>
            <person name="Oren A."/>
            <person name="Chaudhuri R.R."/>
            <person name="La Ragione R."/>
            <person name="Hildebrand F."/>
            <person name="Pallen M.J."/>
        </authorList>
    </citation>
    <scope>NUCLEOTIDE SEQUENCE</scope>
    <source>
        <strain evidence="3">ChiSjej4B22-9803</strain>
    </source>
</reference>
<feature type="coiled-coil region" evidence="2">
    <location>
        <begin position="126"/>
        <end position="160"/>
    </location>
</feature>
<accession>A0A9D1LTU6</accession>
<sequence>MDEMNKQDVIEEVVEVPEETEEQVGNVKIAVDVVATIAGIATNEIEGVASMCNSFAGGIAEILGTKKGASRGVKVEMNDKETTIDLYIVVDYGVRIPELAWEIQENVKNSVETMTGLDVVKVNIHIEGVSFEKEKQKEQLEAAEDEIVVEEAEIEELPEEEEAGL</sequence>